<evidence type="ECO:0000313" key="2">
    <source>
        <dbReference type="Proteomes" id="UP001164761"/>
    </source>
</evidence>
<keyword evidence="2" id="KW-1185">Reference proteome</keyword>
<proteinExistence type="predicted"/>
<dbReference type="RefSeq" id="WP_268003548.1">
    <property type="nucleotide sequence ID" value="NZ_CP104067.1"/>
</dbReference>
<sequence length="67" mass="7676">MKEYHFRVVGAEHTTRPQQLQCDHQCTYIIQCVNPVTDEVELEFCPLQAERFAGSLLDAIELSHKSA</sequence>
<dbReference type="EMBL" id="CP104067">
    <property type="protein sequence ID" value="WAH39651.1"/>
    <property type="molecule type" value="Genomic_DNA"/>
</dbReference>
<protein>
    <submittedName>
        <fullName evidence="1">Uncharacterized protein</fullName>
    </submittedName>
</protein>
<organism evidence="1 2">
    <name type="scientific">Alicyclobacillus fastidiosus</name>
    <dbReference type="NCBI Taxonomy" id="392011"/>
    <lineage>
        <taxon>Bacteria</taxon>
        <taxon>Bacillati</taxon>
        <taxon>Bacillota</taxon>
        <taxon>Bacilli</taxon>
        <taxon>Bacillales</taxon>
        <taxon>Alicyclobacillaceae</taxon>
        <taxon>Alicyclobacillus</taxon>
    </lineage>
</organism>
<evidence type="ECO:0000313" key="1">
    <source>
        <dbReference type="EMBL" id="WAH39651.1"/>
    </source>
</evidence>
<dbReference type="Proteomes" id="UP001164761">
    <property type="component" value="Chromosome"/>
</dbReference>
<reference evidence="1" key="1">
    <citation type="submission" date="2022-08" db="EMBL/GenBank/DDBJ databases">
        <title>Alicyclobacillus fastidiosus DSM 17978, complete genome.</title>
        <authorList>
            <person name="Wang Q."/>
            <person name="Cai R."/>
            <person name="Wang Z."/>
        </authorList>
    </citation>
    <scope>NUCLEOTIDE SEQUENCE</scope>
    <source>
        <strain evidence="1">DSM 17978</strain>
    </source>
</reference>
<gene>
    <name evidence="1" type="ORF">NZD89_14615</name>
</gene>
<name>A0ABY6ZBM9_9BACL</name>
<accession>A0ABY6ZBM9</accession>